<keyword evidence="3" id="KW-0614">Plasmid</keyword>
<geneLocation type="plasmid" evidence="3 4">
    <name>unnamed1</name>
</geneLocation>
<dbReference type="AlphaFoldDB" id="A0A4V1E1B5"/>
<reference evidence="3 4" key="1">
    <citation type="submission" date="2019-05" db="EMBL/GenBank/DDBJ databases">
        <title>Pseudorhodobacter turbinis sp. nov., isolated from the gut of the Korean turban shell.</title>
        <authorList>
            <person name="Jeong Y.-S."/>
            <person name="Kang W.-R."/>
            <person name="Bae J.-W."/>
        </authorList>
    </citation>
    <scope>NUCLEOTIDE SEQUENCE [LARGE SCALE GENOMIC DNA]</scope>
    <source>
        <strain evidence="3 4">S12M18</strain>
        <plasmid evidence="3 4">unnamed1</plasmid>
    </source>
</reference>
<proteinExistence type="predicted"/>
<dbReference type="Gene3D" id="3.30.9.10">
    <property type="entry name" value="D-Amino Acid Oxidase, subunit A, domain 2"/>
    <property type="match status" value="2"/>
</dbReference>
<accession>A0A4V1E1B5</accession>
<dbReference type="Gene3D" id="3.50.50.60">
    <property type="entry name" value="FAD/NAD(P)-binding domain"/>
    <property type="match status" value="2"/>
</dbReference>
<dbReference type="OrthoDB" id="7818064at2"/>
<evidence type="ECO:0000259" key="2">
    <source>
        <dbReference type="Pfam" id="PF01266"/>
    </source>
</evidence>
<dbReference type="GO" id="GO:0016491">
    <property type="term" value="F:oxidoreductase activity"/>
    <property type="evidence" value="ECO:0007669"/>
    <property type="project" value="UniProtKB-KW"/>
</dbReference>
<dbReference type="RefSeq" id="WP_137195348.1">
    <property type="nucleotide sequence ID" value="NZ_CP039965.1"/>
</dbReference>
<dbReference type="PANTHER" id="PTHR13847">
    <property type="entry name" value="SARCOSINE DEHYDROGENASE-RELATED"/>
    <property type="match status" value="1"/>
</dbReference>
<dbReference type="InterPro" id="IPR006076">
    <property type="entry name" value="FAD-dep_OxRdtase"/>
</dbReference>
<feature type="domain" description="FAD dependent oxidoreductase" evidence="2">
    <location>
        <begin position="5"/>
        <end position="325"/>
    </location>
</feature>
<dbReference type="Proteomes" id="UP000298631">
    <property type="component" value="Plasmid unnamed1"/>
</dbReference>
<evidence type="ECO:0000256" key="1">
    <source>
        <dbReference type="ARBA" id="ARBA00023002"/>
    </source>
</evidence>
<protein>
    <submittedName>
        <fullName evidence="3">FAD-dependent oxidoreductase</fullName>
    </submittedName>
</protein>
<name>A0A4V1E1B5_9RHOB</name>
<dbReference type="GO" id="GO:0005737">
    <property type="term" value="C:cytoplasm"/>
    <property type="evidence" value="ECO:0007669"/>
    <property type="project" value="TreeGrafter"/>
</dbReference>
<dbReference type="Pfam" id="PF01266">
    <property type="entry name" value="DAO"/>
    <property type="match status" value="1"/>
</dbReference>
<evidence type="ECO:0000313" key="4">
    <source>
        <dbReference type="Proteomes" id="UP000298631"/>
    </source>
</evidence>
<keyword evidence="4" id="KW-1185">Reference proteome</keyword>
<gene>
    <name evidence="3" type="ORF">EOK75_17765</name>
</gene>
<organism evidence="3 4">
    <name type="scientific">Pseudorhodobacter turbinis</name>
    <dbReference type="NCBI Taxonomy" id="2500533"/>
    <lineage>
        <taxon>Bacteria</taxon>
        <taxon>Pseudomonadati</taxon>
        <taxon>Pseudomonadota</taxon>
        <taxon>Alphaproteobacteria</taxon>
        <taxon>Rhodobacterales</taxon>
        <taxon>Paracoccaceae</taxon>
        <taxon>Pseudorhodobacter</taxon>
    </lineage>
</organism>
<dbReference type="SUPFAM" id="SSF51971">
    <property type="entry name" value="Nucleotide-binding domain"/>
    <property type="match status" value="1"/>
</dbReference>
<dbReference type="KEGG" id="pseb:EOK75_17765"/>
<sequence length="343" mass="36317">MATPDLTIHGAGIFGLSIAWAAAQRGARVRVIDVAKPGAGSSGGLVGALAPHVPELWNTKKTFQLASLLMAQSWWDAVQDTGGLDPLYARTGRLLPIADEALLALARTRTLNAQTLWQGEAAWNVIPASGNDWEPHSPTGWLVQDTLAAQLQPRAALAALLAALQAKGVEFGGEPHGPQIWAIGHAGLEELTRNHTRQMGNGVKGQAAAFGLDAGRQPQISVDGLHIIAHGDGTVAIGSTSERYWDNPTSTDDQLEALIERARAALPCLAGAPVVDRWAGVRPRSRTRAPMLGPWPDRPGHFIANGGFKIGFGMAPLIAEVMADLVLDGQDRIPEEFTVTANL</sequence>
<dbReference type="PANTHER" id="PTHR13847:SF289">
    <property type="entry name" value="GLYCINE OXIDASE"/>
    <property type="match status" value="1"/>
</dbReference>
<dbReference type="EMBL" id="CP039965">
    <property type="protein sequence ID" value="QCO57554.1"/>
    <property type="molecule type" value="Genomic_DNA"/>
</dbReference>
<evidence type="ECO:0000313" key="3">
    <source>
        <dbReference type="EMBL" id="QCO57554.1"/>
    </source>
</evidence>
<dbReference type="InterPro" id="IPR036188">
    <property type="entry name" value="FAD/NAD-bd_sf"/>
</dbReference>
<keyword evidence="1" id="KW-0560">Oxidoreductase</keyword>